<sequence>MLLDLYIETNFHDFLFLLVKHISNQQGCDDGNNCSKRVGHQSAKILWNYIWDYRTEQYEFMICFVVKCIKVN</sequence>
<gene>
    <name evidence="1" type="ORF">DVH24_001995</name>
</gene>
<dbReference type="Proteomes" id="UP000290289">
    <property type="component" value="Chromosome 13"/>
</dbReference>
<protein>
    <submittedName>
        <fullName evidence="1">Uncharacterized protein</fullName>
    </submittedName>
</protein>
<name>A0A498I916_MALDO</name>
<dbReference type="EMBL" id="RDQH01000339">
    <property type="protein sequence ID" value="RXH78477.1"/>
    <property type="molecule type" value="Genomic_DNA"/>
</dbReference>
<proteinExistence type="predicted"/>
<accession>A0A498I916</accession>
<evidence type="ECO:0000313" key="1">
    <source>
        <dbReference type="EMBL" id="RXH78477.1"/>
    </source>
</evidence>
<organism evidence="1 2">
    <name type="scientific">Malus domestica</name>
    <name type="common">Apple</name>
    <name type="synonym">Pyrus malus</name>
    <dbReference type="NCBI Taxonomy" id="3750"/>
    <lineage>
        <taxon>Eukaryota</taxon>
        <taxon>Viridiplantae</taxon>
        <taxon>Streptophyta</taxon>
        <taxon>Embryophyta</taxon>
        <taxon>Tracheophyta</taxon>
        <taxon>Spermatophyta</taxon>
        <taxon>Magnoliopsida</taxon>
        <taxon>eudicotyledons</taxon>
        <taxon>Gunneridae</taxon>
        <taxon>Pentapetalae</taxon>
        <taxon>rosids</taxon>
        <taxon>fabids</taxon>
        <taxon>Rosales</taxon>
        <taxon>Rosaceae</taxon>
        <taxon>Amygdaloideae</taxon>
        <taxon>Maleae</taxon>
        <taxon>Malus</taxon>
    </lineage>
</organism>
<keyword evidence="2" id="KW-1185">Reference proteome</keyword>
<dbReference type="AlphaFoldDB" id="A0A498I916"/>
<evidence type="ECO:0000313" key="2">
    <source>
        <dbReference type="Proteomes" id="UP000290289"/>
    </source>
</evidence>
<reference evidence="1 2" key="1">
    <citation type="submission" date="2018-10" db="EMBL/GenBank/DDBJ databases">
        <title>A high-quality apple genome assembly.</title>
        <authorList>
            <person name="Hu J."/>
        </authorList>
    </citation>
    <scope>NUCLEOTIDE SEQUENCE [LARGE SCALE GENOMIC DNA]</scope>
    <source>
        <strain evidence="2">cv. HFTH1</strain>
        <tissue evidence="1">Young leaf</tissue>
    </source>
</reference>
<comment type="caution">
    <text evidence="1">The sequence shown here is derived from an EMBL/GenBank/DDBJ whole genome shotgun (WGS) entry which is preliminary data.</text>
</comment>